<organism evidence="3 4">
    <name type="scientific">Campylobacter rectus</name>
    <name type="common">Wolinella recta</name>
    <dbReference type="NCBI Taxonomy" id="203"/>
    <lineage>
        <taxon>Bacteria</taxon>
        <taxon>Pseudomonadati</taxon>
        <taxon>Campylobacterota</taxon>
        <taxon>Epsilonproteobacteria</taxon>
        <taxon>Campylobacterales</taxon>
        <taxon>Campylobacteraceae</taxon>
        <taxon>Campylobacter</taxon>
    </lineage>
</organism>
<accession>A0A6G5QJX4</accession>
<evidence type="ECO:0000256" key="1">
    <source>
        <dbReference type="ARBA" id="ARBA00005541"/>
    </source>
</evidence>
<name>A0A6G5QJX4_CAMRE</name>
<dbReference type="RefSeq" id="WP_004318766.1">
    <property type="nucleotide sequence ID" value="NZ_CP012543.1"/>
</dbReference>
<feature type="coiled-coil region" evidence="2">
    <location>
        <begin position="299"/>
        <end position="351"/>
    </location>
</feature>
<protein>
    <submittedName>
        <fullName evidence="3">Toxic anion resistance family protein</fullName>
    </submittedName>
</protein>
<dbReference type="InterPro" id="IPR008863">
    <property type="entry name" value="Toxic_anion-R_TelA"/>
</dbReference>
<sequence length="357" mass="39611">MNQPQIAKTPQDVVALLIEKRKEFNDPKEFIVSFGKDELGEFEKLNSDMDMKVGDLLSMSQSVGSSVGESLKSVKKYSAELIKASDKIKEGGLGAKFINFLLGKDLAAELASKYQSVSSLFEEITANLKHSINVLEARNAEISEKQKELSLIIESLKGKIEILSKTDELIENLAANQTDEEQKKFLLEEALFYIRMHLQNLQQVLVVMQQSLANYATIKHNNSLLSFATQNTITTSITALKTNVYIASAAQEGKKQLKAVSEMDKLASDVILKNAQDVNDTATDVMAKVAGGALDNQNLEKAINLMIDSLDKIENFKNEALPKMKENIAKIAQMSKTLESKVNKLEKIEQSDIYSIE</sequence>
<dbReference type="AlphaFoldDB" id="A0A6G5QJX4"/>
<dbReference type="PANTHER" id="PTHR38432:SF1">
    <property type="entry name" value="TELA-LIKE PROTEIN SAOUHSC_01408"/>
    <property type="match status" value="1"/>
</dbReference>
<evidence type="ECO:0000313" key="3">
    <source>
        <dbReference type="EMBL" id="QCD46023.1"/>
    </source>
</evidence>
<dbReference type="PANTHER" id="PTHR38432">
    <property type="entry name" value="TELA-LIKE PROTEIN SAOUHSC_01408"/>
    <property type="match status" value="1"/>
</dbReference>
<evidence type="ECO:0000313" key="4">
    <source>
        <dbReference type="Proteomes" id="UP000502377"/>
    </source>
</evidence>
<proteinExistence type="inferred from homology"/>
<evidence type="ECO:0000256" key="2">
    <source>
        <dbReference type="SAM" id="Coils"/>
    </source>
</evidence>
<dbReference type="EMBL" id="CP012543">
    <property type="protein sequence ID" value="QCD46023.1"/>
    <property type="molecule type" value="Genomic_DNA"/>
</dbReference>
<dbReference type="Proteomes" id="UP000502377">
    <property type="component" value="Chromosome"/>
</dbReference>
<gene>
    <name evidence="3" type="ORF">CRECT_0326</name>
</gene>
<dbReference type="Pfam" id="PF05816">
    <property type="entry name" value="TelA"/>
    <property type="match status" value="1"/>
</dbReference>
<keyword evidence="2" id="KW-0175">Coiled coil</keyword>
<dbReference type="KEGG" id="crx:CRECT_0326"/>
<comment type="similarity">
    <text evidence="1">Belongs to the TelA family.</text>
</comment>
<reference evidence="3 4" key="1">
    <citation type="submission" date="2016-07" db="EMBL/GenBank/DDBJ databases">
        <title>Comparative genomics of the Campylobacter concisus group.</title>
        <authorList>
            <person name="Miller W.G."/>
            <person name="Yee E."/>
            <person name="Chapman M.H."/>
            <person name="Huynh S."/>
            <person name="Bono J.L."/>
            <person name="On S.L.W."/>
            <person name="StLeger J."/>
            <person name="Foster G."/>
            <person name="Parker C.T."/>
        </authorList>
    </citation>
    <scope>NUCLEOTIDE SEQUENCE [LARGE SCALE GENOMIC DNA]</scope>
    <source>
        <strain evidence="3 4">ATCC 33238</strain>
    </source>
</reference>